<comment type="caution">
    <text evidence="4">The sequence shown here is derived from an EMBL/GenBank/DDBJ whole genome shotgun (WGS) entry which is preliminary data.</text>
</comment>
<dbReference type="SMART" id="SM00733">
    <property type="entry name" value="Mterf"/>
    <property type="match status" value="5"/>
</dbReference>
<evidence type="ECO:0000256" key="3">
    <source>
        <dbReference type="ARBA" id="ARBA00022946"/>
    </source>
</evidence>
<dbReference type="Gene3D" id="1.25.70.10">
    <property type="entry name" value="Transcription termination factor 3, mitochondrial"/>
    <property type="match status" value="1"/>
</dbReference>
<accession>A0ABD3IVW1</accession>
<sequence>MFRSLLLKLSAGARPSPPIPSTAHRRLSLLSLSTTATAAAAASSPSSIADALVRAHGFPPESAHAVAGAVAPKLARYLDSFVALFRGRGFAPSDIASILTRCPDTLVSKASNLLEPKLEFFEENGVAGEALVHVLVNDPYVLGRSLKSQLAPCFDCLVRFFGSREDVAAHLVVKRGTWVLRAFSESMEANIATLRRHGVPDSSIAKMMTLRPRTLSRDKGQFSDIVDEIKGMGFDPSSLLFVHGVISMAGMKRPKWAAKMAVFKKFGWSDEQVKAAFLKQPKVMGLSEEKMEKVLKFFMNGLGWTPDVLVTYPTIFMASFENCILPRLSILLTLVSARLLKRESVPGGLVLSESVFLRRFVMRNSVKAPHILLMYHNKEVLPQFNVVEDLPKRPVEGDQCL</sequence>
<reference evidence="4 5" key="1">
    <citation type="submission" date="2024-11" db="EMBL/GenBank/DDBJ databases">
        <title>Chromosome-level genome assembly of Eucalyptus globulus Labill. provides insights into its genome evolution.</title>
        <authorList>
            <person name="Li X."/>
        </authorList>
    </citation>
    <scope>NUCLEOTIDE SEQUENCE [LARGE SCALE GENOMIC DNA]</scope>
    <source>
        <strain evidence="4">CL2024</strain>
        <tissue evidence="4">Fresh tender leaves</tissue>
    </source>
</reference>
<comment type="similarity">
    <text evidence="1">Belongs to the mTERF family.</text>
</comment>
<keyword evidence="2" id="KW-0805">Transcription regulation</keyword>
<evidence type="ECO:0000256" key="2">
    <source>
        <dbReference type="ARBA" id="ARBA00022472"/>
    </source>
</evidence>
<proteinExistence type="inferred from homology"/>
<dbReference type="Pfam" id="PF02536">
    <property type="entry name" value="mTERF"/>
    <property type="match status" value="1"/>
</dbReference>
<gene>
    <name evidence="4" type="ORF">ACJRO7_003291</name>
</gene>
<dbReference type="PANTHER" id="PTHR13068">
    <property type="entry name" value="CGI-12 PROTEIN-RELATED"/>
    <property type="match status" value="1"/>
</dbReference>
<keyword evidence="2" id="KW-0806">Transcription termination</keyword>
<evidence type="ECO:0000313" key="4">
    <source>
        <dbReference type="EMBL" id="KAL3718132.1"/>
    </source>
</evidence>
<dbReference type="Proteomes" id="UP001634007">
    <property type="component" value="Unassembled WGS sequence"/>
</dbReference>
<keyword evidence="2" id="KW-0804">Transcription</keyword>
<name>A0ABD3IVW1_EUCGL</name>
<dbReference type="InterPro" id="IPR003690">
    <property type="entry name" value="MTERF"/>
</dbReference>
<evidence type="ECO:0000256" key="1">
    <source>
        <dbReference type="ARBA" id="ARBA00007692"/>
    </source>
</evidence>
<dbReference type="InterPro" id="IPR038538">
    <property type="entry name" value="MTERF_sf"/>
</dbReference>
<dbReference type="GO" id="GO:0006353">
    <property type="term" value="P:DNA-templated transcription termination"/>
    <property type="evidence" value="ECO:0007669"/>
    <property type="project" value="UniProtKB-KW"/>
</dbReference>
<keyword evidence="3" id="KW-0809">Transit peptide</keyword>
<dbReference type="FunFam" id="1.25.70.10:FF:000001">
    <property type="entry name" value="Mitochondrial transcription termination factor-like"/>
    <property type="match status" value="1"/>
</dbReference>
<keyword evidence="5" id="KW-1185">Reference proteome</keyword>
<dbReference type="PANTHER" id="PTHR13068:SF236">
    <property type="entry name" value="OS02G0749800 PROTEIN"/>
    <property type="match status" value="1"/>
</dbReference>
<protein>
    <submittedName>
        <fullName evidence="4">Uncharacterized protein</fullName>
    </submittedName>
</protein>
<dbReference type="EMBL" id="JBJKBG010000010">
    <property type="protein sequence ID" value="KAL3718132.1"/>
    <property type="molecule type" value="Genomic_DNA"/>
</dbReference>
<organism evidence="4 5">
    <name type="scientific">Eucalyptus globulus</name>
    <name type="common">Tasmanian blue gum</name>
    <dbReference type="NCBI Taxonomy" id="34317"/>
    <lineage>
        <taxon>Eukaryota</taxon>
        <taxon>Viridiplantae</taxon>
        <taxon>Streptophyta</taxon>
        <taxon>Embryophyta</taxon>
        <taxon>Tracheophyta</taxon>
        <taxon>Spermatophyta</taxon>
        <taxon>Magnoliopsida</taxon>
        <taxon>eudicotyledons</taxon>
        <taxon>Gunneridae</taxon>
        <taxon>Pentapetalae</taxon>
        <taxon>rosids</taxon>
        <taxon>malvids</taxon>
        <taxon>Myrtales</taxon>
        <taxon>Myrtaceae</taxon>
        <taxon>Myrtoideae</taxon>
        <taxon>Eucalypteae</taxon>
        <taxon>Eucalyptus</taxon>
    </lineage>
</organism>
<dbReference type="AlphaFoldDB" id="A0ABD3IVW1"/>
<evidence type="ECO:0000313" key="5">
    <source>
        <dbReference type="Proteomes" id="UP001634007"/>
    </source>
</evidence>